<evidence type="ECO:0000313" key="2">
    <source>
        <dbReference type="EMBL" id="MCC0176148.1"/>
    </source>
</evidence>
<dbReference type="EMBL" id="JADWDC010000006">
    <property type="protein sequence ID" value="MCC0176148.1"/>
    <property type="molecule type" value="Genomic_DNA"/>
</dbReference>
<dbReference type="Pfam" id="PF13524">
    <property type="entry name" value="Glyco_trans_1_2"/>
    <property type="match status" value="1"/>
</dbReference>
<reference evidence="2" key="1">
    <citation type="journal article" date="2021" name="Antonie Van Leeuwenhoek">
        <title>Draft genome and description of Waterburya agarophytonicola gen. nov. sp. nov. (Pleurocapsales, Cyanobacteria): a seaweed symbiont.</title>
        <authorList>
            <person name="Bonthond G."/>
            <person name="Shalygin S."/>
            <person name="Bayer T."/>
            <person name="Weinberger F."/>
        </authorList>
    </citation>
    <scope>NUCLEOTIDE SEQUENCE</scope>
    <source>
        <strain evidence="2">KI4</strain>
    </source>
</reference>
<sequence length="383" mass="44515">MNNHTALNYQEGRIAILSERAINDHVASCCLYEFEDAIAQVDRVDFFTPKRSYKSAYRNYTWAKRLTRSSKLANHLKLDPNSFTLEHDYDMFFMILDNPGKFIALNTLRNWRKKCQKAVCYIIEIWEEQIPQWKPILELFQDFDHIYLGHKNSVEAVAEITGVPCTYLPFGTDAIRFSPNSITSPRGIDVTNIGRRSVVTHQALLDRMELGDFFYYYDTPKNFHIQNPQEHRNLLANLAKNSRYWITNNPNFNDDPRSKKGIQKEIGYRIFEGTAGGAIAIGNQTATEEFNKHFDWKDSLISIPADASNIADIIEELDGQSDRIEQIRRHNISNSLLRHDWVYRWRHILETAGLEITPEILTRELQLKQLAERFSPIPTLSKS</sequence>
<organism evidence="2 3">
    <name type="scientific">Waterburya agarophytonicola KI4</name>
    <dbReference type="NCBI Taxonomy" id="2874699"/>
    <lineage>
        <taxon>Bacteria</taxon>
        <taxon>Bacillati</taxon>
        <taxon>Cyanobacteriota</taxon>
        <taxon>Cyanophyceae</taxon>
        <taxon>Pleurocapsales</taxon>
        <taxon>Hyellaceae</taxon>
        <taxon>Waterburya</taxon>
        <taxon>Waterburya agarophytonicola</taxon>
    </lineage>
</organism>
<dbReference type="AlphaFoldDB" id="A0A964BML2"/>
<comment type="caution">
    <text evidence="2">The sequence shown here is derived from an EMBL/GenBank/DDBJ whole genome shotgun (WGS) entry which is preliminary data.</text>
</comment>
<feature type="domain" description="Spore protein YkvP/CgeB glycosyl transferase-like" evidence="1">
    <location>
        <begin position="254"/>
        <end position="350"/>
    </location>
</feature>
<dbReference type="InterPro" id="IPR055259">
    <property type="entry name" value="YkvP/CgeB_Glyco_trans-like"/>
</dbReference>
<keyword evidence="3" id="KW-1185">Reference proteome</keyword>
<name>A0A964BML2_9CYAN</name>
<accession>A0A964BML2</accession>
<dbReference type="Proteomes" id="UP000729733">
    <property type="component" value="Unassembled WGS sequence"/>
</dbReference>
<dbReference type="RefSeq" id="WP_229639181.1">
    <property type="nucleotide sequence ID" value="NZ_JADWDC010000006.1"/>
</dbReference>
<protein>
    <submittedName>
        <fullName evidence="2">Glycosyltransferase family 1 protein</fullName>
    </submittedName>
</protein>
<proteinExistence type="predicted"/>
<evidence type="ECO:0000313" key="3">
    <source>
        <dbReference type="Proteomes" id="UP000729733"/>
    </source>
</evidence>
<gene>
    <name evidence="2" type="ORF">I4641_04025</name>
</gene>
<evidence type="ECO:0000259" key="1">
    <source>
        <dbReference type="Pfam" id="PF13524"/>
    </source>
</evidence>